<dbReference type="GO" id="GO:0005634">
    <property type="term" value="C:nucleus"/>
    <property type="evidence" value="ECO:0007669"/>
    <property type="project" value="TreeGrafter"/>
</dbReference>
<dbReference type="EMBL" id="JBAMMX010000026">
    <property type="protein sequence ID" value="KAK6914061.1"/>
    <property type="molecule type" value="Genomic_DNA"/>
</dbReference>
<comment type="caution">
    <text evidence="2">The sequence shown here is derived from an EMBL/GenBank/DDBJ whole genome shotgun (WGS) entry which is preliminary data.</text>
</comment>
<accession>A0AAN8ULL0</accession>
<dbReference type="Proteomes" id="UP001370490">
    <property type="component" value="Unassembled WGS sequence"/>
</dbReference>
<gene>
    <name evidence="2" type="ORF">RJ641_021382</name>
</gene>
<evidence type="ECO:0000256" key="1">
    <source>
        <dbReference type="SAM" id="MobiDB-lite"/>
    </source>
</evidence>
<sequence>MAETKGRNSNRKQPSRLQRIAPASIQITPVSDWKVAIPLLSPLATSPSSPPRNLTAEIKSKESGQNQQSLPADQKPVFKKWQHPAAPFCYESAPLMPPFVPV</sequence>
<feature type="region of interest" description="Disordered" evidence="1">
    <location>
        <begin position="41"/>
        <end position="74"/>
    </location>
</feature>
<reference evidence="2 3" key="1">
    <citation type="submission" date="2023-12" db="EMBL/GenBank/DDBJ databases">
        <title>A high-quality genome assembly for Dillenia turbinata (Dilleniales).</title>
        <authorList>
            <person name="Chanderbali A."/>
        </authorList>
    </citation>
    <scope>NUCLEOTIDE SEQUENCE [LARGE SCALE GENOMIC DNA]</scope>
    <source>
        <strain evidence="2">LSX21</strain>
        <tissue evidence="2">Leaf</tissue>
    </source>
</reference>
<organism evidence="2 3">
    <name type="scientific">Dillenia turbinata</name>
    <dbReference type="NCBI Taxonomy" id="194707"/>
    <lineage>
        <taxon>Eukaryota</taxon>
        <taxon>Viridiplantae</taxon>
        <taxon>Streptophyta</taxon>
        <taxon>Embryophyta</taxon>
        <taxon>Tracheophyta</taxon>
        <taxon>Spermatophyta</taxon>
        <taxon>Magnoliopsida</taxon>
        <taxon>eudicotyledons</taxon>
        <taxon>Gunneridae</taxon>
        <taxon>Pentapetalae</taxon>
        <taxon>Dilleniales</taxon>
        <taxon>Dilleniaceae</taxon>
        <taxon>Dillenia</taxon>
    </lineage>
</organism>
<feature type="region of interest" description="Disordered" evidence="1">
    <location>
        <begin position="1"/>
        <end position="20"/>
    </location>
</feature>
<keyword evidence="3" id="KW-1185">Reference proteome</keyword>
<dbReference type="InterPro" id="IPR040381">
    <property type="entry name" value="At4g14450-like"/>
</dbReference>
<evidence type="ECO:0000313" key="2">
    <source>
        <dbReference type="EMBL" id="KAK6914061.1"/>
    </source>
</evidence>
<protein>
    <submittedName>
        <fullName evidence="2">Uncharacterized protein</fullName>
    </submittedName>
</protein>
<dbReference type="GO" id="GO:0005737">
    <property type="term" value="C:cytoplasm"/>
    <property type="evidence" value="ECO:0007669"/>
    <property type="project" value="TreeGrafter"/>
</dbReference>
<dbReference type="AlphaFoldDB" id="A0AAN8ULL0"/>
<name>A0AAN8ULL0_9MAGN</name>
<evidence type="ECO:0000313" key="3">
    <source>
        <dbReference type="Proteomes" id="UP001370490"/>
    </source>
</evidence>
<proteinExistence type="predicted"/>
<dbReference type="PANTHER" id="PTHR33912:SF2">
    <property type="entry name" value="PUTATIVE-RELATED"/>
    <property type="match status" value="1"/>
</dbReference>
<dbReference type="PANTHER" id="PTHR33912">
    <property type="entry name" value="OS01G0939400 PROTEIN"/>
    <property type="match status" value="1"/>
</dbReference>